<dbReference type="SUPFAM" id="SSF56235">
    <property type="entry name" value="N-terminal nucleophile aminohydrolases (Ntn hydrolases)"/>
    <property type="match status" value="1"/>
</dbReference>
<name>A0ABQ1LKP8_9BACT</name>
<dbReference type="Proteomes" id="UP000636010">
    <property type="component" value="Unassembled WGS sequence"/>
</dbReference>
<organism evidence="2 3">
    <name type="scientific">Marivirga lumbricoides</name>
    <dbReference type="NCBI Taxonomy" id="1046115"/>
    <lineage>
        <taxon>Bacteria</taxon>
        <taxon>Pseudomonadati</taxon>
        <taxon>Bacteroidota</taxon>
        <taxon>Cytophagia</taxon>
        <taxon>Cytophagales</taxon>
        <taxon>Marivirgaceae</taxon>
        <taxon>Marivirga</taxon>
    </lineage>
</organism>
<dbReference type="Gene3D" id="3.60.60.10">
    <property type="entry name" value="Penicillin V Acylase, Chain A"/>
    <property type="match status" value="1"/>
</dbReference>
<reference evidence="3" key="1">
    <citation type="journal article" date="2019" name="Int. J. Syst. Evol. Microbiol.">
        <title>The Global Catalogue of Microorganisms (GCM) 10K type strain sequencing project: providing services to taxonomists for standard genome sequencing and annotation.</title>
        <authorList>
            <consortium name="The Broad Institute Genomics Platform"/>
            <consortium name="The Broad Institute Genome Sequencing Center for Infectious Disease"/>
            <person name="Wu L."/>
            <person name="Ma J."/>
        </authorList>
    </citation>
    <scope>NUCLEOTIDE SEQUENCE [LARGE SCALE GENOMIC DNA]</scope>
    <source>
        <strain evidence="3">CGMCC 1.10832</strain>
    </source>
</reference>
<sequence>MKKYKSKLTNQIIITLIICFLLYPFSNFACTTVSAIARNGHVWNANNEDGPKGIANFLNVFPKLDNTKYGYFTLSYMSPRNGTGGSIQGGMNEAGLTFDFDAIDWVEDFDPSNRKVFPSGNDAILPHILANMSTVEEVIAFFTTYWFQNGFRGAQMHVADRNGRFAIISASGIQLVEKGENLVSTNFDICGKEDGSSCWRYPIAKAKLAEYGASLATMMDICRATSQKTGGTMYSNIQNLSTGEVWLFSQHNPGITVHTNIHEMLRKGQKSYTFNDLKSLIEERPITQWTEPHSAKLAKEEINQFSGVYHNYYIGKIIVEEKENTIVLTFEDGMSLPLIPSSTNIFYLPKERVKVEFEHDDERDKMAIKLYEDNYWSFTAWDNSSQSNN</sequence>
<protein>
    <recommendedName>
        <fullName evidence="4">Linear amide C-N hydrolase</fullName>
    </recommendedName>
</protein>
<keyword evidence="1" id="KW-0812">Transmembrane</keyword>
<dbReference type="Gene3D" id="2.40.128.600">
    <property type="match status" value="1"/>
</dbReference>
<proteinExistence type="predicted"/>
<keyword evidence="3" id="KW-1185">Reference proteome</keyword>
<evidence type="ECO:0000256" key="1">
    <source>
        <dbReference type="SAM" id="Phobius"/>
    </source>
</evidence>
<evidence type="ECO:0000313" key="3">
    <source>
        <dbReference type="Proteomes" id="UP000636010"/>
    </source>
</evidence>
<comment type="caution">
    <text evidence="2">The sequence shown here is derived from an EMBL/GenBank/DDBJ whole genome shotgun (WGS) entry which is preliminary data.</text>
</comment>
<keyword evidence="1" id="KW-0472">Membrane</keyword>
<dbReference type="EMBL" id="BMEC01000002">
    <property type="protein sequence ID" value="GGC25843.1"/>
    <property type="molecule type" value="Genomic_DNA"/>
</dbReference>
<dbReference type="InterPro" id="IPR029055">
    <property type="entry name" value="Ntn_hydrolases_N"/>
</dbReference>
<evidence type="ECO:0008006" key="4">
    <source>
        <dbReference type="Google" id="ProtNLM"/>
    </source>
</evidence>
<accession>A0ABQ1LKP8</accession>
<gene>
    <name evidence="2" type="ORF">GCM10011506_09030</name>
</gene>
<dbReference type="RefSeq" id="WP_188460623.1">
    <property type="nucleotide sequence ID" value="NZ_BAABHU010000002.1"/>
</dbReference>
<keyword evidence="1" id="KW-1133">Transmembrane helix</keyword>
<evidence type="ECO:0000313" key="2">
    <source>
        <dbReference type="EMBL" id="GGC25843.1"/>
    </source>
</evidence>
<feature type="transmembrane region" description="Helical" evidence="1">
    <location>
        <begin position="12"/>
        <end position="29"/>
    </location>
</feature>